<feature type="chain" id="PRO_5035457019" evidence="1">
    <location>
        <begin position="24"/>
        <end position="432"/>
    </location>
</feature>
<dbReference type="GO" id="GO:0006629">
    <property type="term" value="P:lipid metabolic process"/>
    <property type="evidence" value="ECO:0007669"/>
    <property type="project" value="InterPro"/>
</dbReference>
<dbReference type="Gene3D" id="3.40.50.1820">
    <property type="entry name" value="alpha/beta hydrolase"/>
    <property type="match status" value="2"/>
</dbReference>
<dbReference type="Pfam" id="PF02450">
    <property type="entry name" value="LCAT"/>
    <property type="match status" value="1"/>
</dbReference>
<protein>
    <submittedName>
        <fullName evidence="2">PLA2G15 protein</fullName>
    </submittedName>
</protein>
<dbReference type="GO" id="GO:0008374">
    <property type="term" value="F:O-acyltransferase activity"/>
    <property type="evidence" value="ECO:0007669"/>
    <property type="project" value="InterPro"/>
</dbReference>
<reference evidence="2" key="1">
    <citation type="submission" date="2022-01" db="EMBL/GenBank/DDBJ databases">
        <authorList>
            <person name="Braso-Vives M."/>
        </authorList>
    </citation>
    <scope>NUCLEOTIDE SEQUENCE</scope>
</reference>
<dbReference type="PANTHER" id="PTHR11440">
    <property type="entry name" value="LECITHIN-CHOLESTEROL ACYLTRANSFERASE-RELATED"/>
    <property type="match status" value="1"/>
</dbReference>
<name>A0A8K0EYI2_BRALA</name>
<dbReference type="InterPro" id="IPR029058">
    <property type="entry name" value="AB_hydrolase_fold"/>
</dbReference>
<accession>A0A8K0EYI2</accession>
<evidence type="ECO:0000256" key="1">
    <source>
        <dbReference type="SAM" id="SignalP"/>
    </source>
</evidence>
<dbReference type="OrthoDB" id="190846at2759"/>
<proteinExistence type="predicted"/>
<dbReference type="EMBL" id="OV696692">
    <property type="protein sequence ID" value="CAH1270757.1"/>
    <property type="molecule type" value="Genomic_DNA"/>
</dbReference>
<dbReference type="InterPro" id="IPR003386">
    <property type="entry name" value="LACT/PDAT_acylTrfase"/>
</dbReference>
<gene>
    <name evidence="2" type="primary">PLA2G15</name>
    <name evidence="2" type="ORF">BLAG_LOCUS22944</name>
</gene>
<keyword evidence="3" id="KW-1185">Reference proteome</keyword>
<feature type="signal peptide" evidence="1">
    <location>
        <begin position="1"/>
        <end position="23"/>
    </location>
</feature>
<dbReference type="Proteomes" id="UP000838412">
    <property type="component" value="Chromosome 7"/>
</dbReference>
<sequence length="432" mass="49376">MTGFRRRLLLFFLLVAPPTLLYAKPTVWEGGNNKHVQVKKQQQQPAPFRSPVVLIPGDGGSQLEAKLNKSSSPHYFCDKTTDDYFDLWLNIELLVPYVLDCWVDNMKLLYHKENNTVTNNMGVDIRVPGFGDTETVEWLDVSHASISSYFTHIAEALVQAGYTRGVDIRGAPYDFRMSPYRRDVDFPMFKQLIEETYYKNNHSRVVLVTHSMGGPYALLFLNSMEQGWKDKFVKSIIALAGPWGGAAKTMRLYISGDNLGIYVVNPLVLRPEQRSFPSSAWMMPYESLFDPNEPLVFTPDRNYTVRDYAAFFQDLEYEQGWMMRRETEGLISDLTPPGVTVHCLHGNKVKTPYQFSYTAKEFPDLQPTTIYGDGDGTVNLNSARGCLRWREQQKQPVFYQTFEGAEHMKILANQTVIEYIKDVVFSPDAGES</sequence>
<dbReference type="AlphaFoldDB" id="A0A8K0EYI2"/>
<dbReference type="SUPFAM" id="SSF53474">
    <property type="entry name" value="alpha/beta-Hydrolases"/>
    <property type="match status" value="1"/>
</dbReference>
<organism evidence="2 3">
    <name type="scientific">Branchiostoma lanceolatum</name>
    <name type="common">Common lancelet</name>
    <name type="synonym">Amphioxus lanceolatum</name>
    <dbReference type="NCBI Taxonomy" id="7740"/>
    <lineage>
        <taxon>Eukaryota</taxon>
        <taxon>Metazoa</taxon>
        <taxon>Chordata</taxon>
        <taxon>Cephalochordata</taxon>
        <taxon>Leptocardii</taxon>
        <taxon>Amphioxiformes</taxon>
        <taxon>Branchiostomatidae</taxon>
        <taxon>Branchiostoma</taxon>
    </lineage>
</organism>
<evidence type="ECO:0000313" key="2">
    <source>
        <dbReference type="EMBL" id="CAH1270757.1"/>
    </source>
</evidence>
<evidence type="ECO:0000313" key="3">
    <source>
        <dbReference type="Proteomes" id="UP000838412"/>
    </source>
</evidence>
<keyword evidence="1" id="KW-0732">Signal</keyword>